<name>A0A0F8ZF77_9ZZZZ</name>
<accession>A0A0F8ZF77</accession>
<sequence>VICIPTENSKLAMANSMYEDSRVVGIVKDRSKNGRWAKELTKREVRGERIELLKEITVKAPSLFVKKPLQVIKAVSVVGQ</sequence>
<gene>
    <name evidence="1" type="ORF">LCGC14_2703440</name>
</gene>
<proteinExistence type="predicted"/>
<organism evidence="1">
    <name type="scientific">marine sediment metagenome</name>
    <dbReference type="NCBI Taxonomy" id="412755"/>
    <lineage>
        <taxon>unclassified sequences</taxon>
        <taxon>metagenomes</taxon>
        <taxon>ecological metagenomes</taxon>
    </lineage>
</organism>
<dbReference type="EMBL" id="LAZR01048233">
    <property type="protein sequence ID" value="KKK92388.1"/>
    <property type="molecule type" value="Genomic_DNA"/>
</dbReference>
<feature type="non-terminal residue" evidence="1">
    <location>
        <position position="1"/>
    </location>
</feature>
<comment type="caution">
    <text evidence="1">The sequence shown here is derived from an EMBL/GenBank/DDBJ whole genome shotgun (WGS) entry which is preliminary data.</text>
</comment>
<evidence type="ECO:0000313" key="1">
    <source>
        <dbReference type="EMBL" id="KKK92388.1"/>
    </source>
</evidence>
<dbReference type="AlphaFoldDB" id="A0A0F8ZF77"/>
<protein>
    <submittedName>
        <fullName evidence="1">Uncharacterized protein</fullName>
    </submittedName>
</protein>
<reference evidence="1" key="1">
    <citation type="journal article" date="2015" name="Nature">
        <title>Complex archaea that bridge the gap between prokaryotes and eukaryotes.</title>
        <authorList>
            <person name="Spang A."/>
            <person name="Saw J.H."/>
            <person name="Jorgensen S.L."/>
            <person name="Zaremba-Niedzwiedzka K."/>
            <person name="Martijn J."/>
            <person name="Lind A.E."/>
            <person name="van Eijk R."/>
            <person name="Schleper C."/>
            <person name="Guy L."/>
            <person name="Ettema T.J."/>
        </authorList>
    </citation>
    <scope>NUCLEOTIDE SEQUENCE</scope>
</reference>